<evidence type="ECO:0000256" key="1">
    <source>
        <dbReference type="SAM" id="MobiDB-lite"/>
    </source>
</evidence>
<reference evidence="2" key="1">
    <citation type="journal article" date="2010" name="Science">
        <title>Plasticity of animal genome architecture unmasked by rapid evolution of a pelagic tunicate.</title>
        <authorList>
            <person name="Denoeud F."/>
            <person name="Henriet S."/>
            <person name="Mungpakdee S."/>
            <person name="Aury J.M."/>
            <person name="Da Silva C."/>
            <person name="Brinkmann H."/>
            <person name="Mikhaleva J."/>
            <person name="Olsen L.C."/>
            <person name="Jubin C."/>
            <person name="Canestro C."/>
            <person name="Bouquet J.M."/>
            <person name="Danks G."/>
            <person name="Poulain J."/>
            <person name="Campsteijn C."/>
            <person name="Adamski M."/>
            <person name="Cross I."/>
            <person name="Yadetie F."/>
            <person name="Muffato M."/>
            <person name="Louis A."/>
            <person name="Butcher S."/>
            <person name="Tsagkogeorga G."/>
            <person name="Konrad A."/>
            <person name="Singh S."/>
            <person name="Jensen M.F."/>
            <person name="Cong E.H."/>
            <person name="Eikeseth-Otteraa H."/>
            <person name="Noel B."/>
            <person name="Anthouard V."/>
            <person name="Porcel B.M."/>
            <person name="Kachouri-Lafond R."/>
            <person name="Nishino A."/>
            <person name="Ugolini M."/>
            <person name="Chourrout P."/>
            <person name="Nishida H."/>
            <person name="Aasland R."/>
            <person name="Huzurbazar S."/>
            <person name="Westhof E."/>
            <person name="Delsuc F."/>
            <person name="Lehrach H."/>
            <person name="Reinhardt R."/>
            <person name="Weissenbach J."/>
            <person name="Roy S.W."/>
            <person name="Artiguenave F."/>
            <person name="Postlethwait J.H."/>
            <person name="Manak J.R."/>
            <person name="Thompson E.M."/>
            <person name="Jaillon O."/>
            <person name="Du Pasquier L."/>
            <person name="Boudinot P."/>
            <person name="Liberles D.A."/>
            <person name="Volff J.N."/>
            <person name="Philippe H."/>
            <person name="Lenhard B."/>
            <person name="Roest Crollius H."/>
            <person name="Wincker P."/>
            <person name="Chourrout D."/>
        </authorList>
    </citation>
    <scope>NUCLEOTIDE SEQUENCE [LARGE SCALE GENOMIC DNA]</scope>
</reference>
<gene>
    <name evidence="2" type="ORF">GSOID_T00030056001</name>
</gene>
<protein>
    <submittedName>
        <fullName evidence="2">Uncharacterized protein</fullName>
    </submittedName>
</protein>
<evidence type="ECO:0000313" key="2">
    <source>
        <dbReference type="EMBL" id="CBY36993.1"/>
    </source>
</evidence>
<dbReference type="EMBL" id="FN654881">
    <property type="protein sequence ID" value="CBY36993.1"/>
    <property type="molecule type" value="Genomic_DNA"/>
</dbReference>
<feature type="compositionally biased region" description="Basic residues" evidence="1">
    <location>
        <begin position="145"/>
        <end position="154"/>
    </location>
</feature>
<dbReference type="Proteomes" id="UP000011014">
    <property type="component" value="Unassembled WGS sequence"/>
</dbReference>
<dbReference type="AlphaFoldDB" id="E4YNE5"/>
<proteinExistence type="predicted"/>
<organism evidence="2">
    <name type="scientific">Oikopleura dioica</name>
    <name type="common">Tunicate</name>
    <dbReference type="NCBI Taxonomy" id="34765"/>
    <lineage>
        <taxon>Eukaryota</taxon>
        <taxon>Metazoa</taxon>
        <taxon>Chordata</taxon>
        <taxon>Tunicata</taxon>
        <taxon>Appendicularia</taxon>
        <taxon>Copelata</taxon>
        <taxon>Oikopleuridae</taxon>
        <taxon>Oikopleura</taxon>
    </lineage>
</organism>
<accession>E4YNE5</accession>
<sequence>INAQLGTESAERDNFESSYQTQKERERQVKEQLDILKDHCADLESKWEDADVKYNKMLAELEERKTSNVLALTDTEMKVVQLTQVVRSLRNDTNEIDDRIEQAQEYMSELDVKLDESSRSDRRSDTGNTTGTISEGKAEIEKTRQAKPKARRRL</sequence>
<feature type="region of interest" description="Disordered" evidence="1">
    <location>
        <begin position="1"/>
        <end position="26"/>
    </location>
</feature>
<feature type="non-terminal residue" evidence="2">
    <location>
        <position position="1"/>
    </location>
</feature>
<feature type="region of interest" description="Disordered" evidence="1">
    <location>
        <begin position="111"/>
        <end position="154"/>
    </location>
</feature>
<feature type="compositionally biased region" description="Basic and acidic residues" evidence="1">
    <location>
        <begin position="111"/>
        <end position="125"/>
    </location>
</feature>
<name>E4YNE5_OIKDI</name>